<evidence type="ECO:0000256" key="5">
    <source>
        <dbReference type="ARBA" id="ARBA00023152"/>
    </source>
</evidence>
<dbReference type="GO" id="GO:0006096">
    <property type="term" value="P:glycolytic process"/>
    <property type="evidence" value="ECO:0007669"/>
    <property type="project" value="UniProtKB-UniRule"/>
</dbReference>
<feature type="binding site" evidence="7">
    <location>
        <position position="216"/>
    </location>
    <ligand>
        <name>substrate</name>
    </ligand>
</feature>
<evidence type="ECO:0000256" key="8">
    <source>
        <dbReference type="RuleBase" id="RU363013"/>
    </source>
</evidence>
<dbReference type="PANTHER" id="PTHR21139">
    <property type="entry name" value="TRIOSEPHOSPHATE ISOMERASE"/>
    <property type="match status" value="1"/>
</dbReference>
<evidence type="ECO:0000256" key="1">
    <source>
        <dbReference type="ARBA" id="ARBA00004680"/>
    </source>
</evidence>
<comment type="pathway">
    <text evidence="7 8">Carbohydrate biosynthesis; gluconeogenesis.</text>
</comment>
<comment type="subcellular location">
    <subcellularLocation>
        <location evidence="7 8">Cytoplasm</location>
    </subcellularLocation>
</comment>
<sequence length="253" mass="27321">MSLEKPFFGGNWKMNHGPTAARRFVGEFVERYPARDDRTVAFFPPSISVTEFRDAAAERPDLELGVQDVYWEEAGAFTGSISAPLAKDAGARYALAGHSERRHVFGDSDEDVARKVESIAAAELIPVLCVGERLEERDRGDVEAVVSRQLEAGLGRLSSEQIVNMVIAYEPVWAIGTGRTASAEDANEVHALIRGLLGERLDRVSVRGIPIIYGGSVKPANVDELLAEAEIDGVLVGGASLDPVDFARICQAA</sequence>
<evidence type="ECO:0000256" key="3">
    <source>
        <dbReference type="ARBA" id="ARBA00022432"/>
    </source>
</evidence>
<gene>
    <name evidence="7" type="primary">tpiA</name>
    <name evidence="9" type="ORF">GWO12_08795</name>
</gene>
<evidence type="ECO:0000313" key="10">
    <source>
        <dbReference type="Proteomes" id="UP000702544"/>
    </source>
</evidence>
<keyword evidence="4 7" id="KW-0963">Cytoplasm</keyword>
<dbReference type="InterPro" id="IPR020861">
    <property type="entry name" value="Triosephosphate_isomerase_AS"/>
</dbReference>
<evidence type="ECO:0000313" key="9">
    <source>
        <dbReference type="EMBL" id="NIR75194.1"/>
    </source>
</evidence>
<dbReference type="InterPro" id="IPR013785">
    <property type="entry name" value="Aldolase_TIM"/>
</dbReference>
<proteinExistence type="inferred from homology"/>
<organism evidence="9 10">
    <name type="scientific">Candidatus Kutchimonas denitrificans</name>
    <dbReference type="NCBI Taxonomy" id="3056748"/>
    <lineage>
        <taxon>Bacteria</taxon>
        <taxon>Pseudomonadati</taxon>
        <taxon>Gemmatimonadota</taxon>
        <taxon>Gemmatimonadia</taxon>
        <taxon>Candidatus Palauibacterales</taxon>
        <taxon>Candidatus Palauibacteraceae</taxon>
        <taxon>Candidatus Kutchimonas</taxon>
    </lineage>
</organism>
<evidence type="ECO:0000256" key="7">
    <source>
        <dbReference type="HAMAP-Rule" id="MF_00147"/>
    </source>
</evidence>
<accession>A0AAE5CD68</accession>
<dbReference type="EMBL" id="JAACAK010000067">
    <property type="protein sequence ID" value="NIR75194.1"/>
    <property type="molecule type" value="Genomic_DNA"/>
</dbReference>
<feature type="active site" description="Proton acceptor" evidence="7">
    <location>
        <position position="170"/>
    </location>
</feature>
<dbReference type="NCBIfam" id="TIGR00419">
    <property type="entry name" value="tim"/>
    <property type="match status" value="1"/>
</dbReference>
<evidence type="ECO:0000256" key="6">
    <source>
        <dbReference type="ARBA" id="ARBA00023235"/>
    </source>
</evidence>
<dbReference type="PROSITE" id="PS00171">
    <property type="entry name" value="TIM_1"/>
    <property type="match status" value="1"/>
</dbReference>
<protein>
    <recommendedName>
        <fullName evidence="7 8">Triosephosphate isomerase</fullName>
        <shortName evidence="7">TIM</shortName>
        <shortName evidence="7">TPI</shortName>
        <ecNumber evidence="7 8">5.3.1.1</ecNumber>
    </recommendedName>
    <alternativeName>
        <fullName evidence="7">Triose-phosphate isomerase</fullName>
    </alternativeName>
</protein>
<comment type="pathway">
    <text evidence="1 7 8">Carbohydrate degradation; glycolysis; D-glyceraldehyde 3-phosphate from glycerone phosphate: step 1/1.</text>
</comment>
<feature type="binding site" evidence="7">
    <location>
        <begin position="11"/>
        <end position="13"/>
    </location>
    <ligand>
        <name>substrate</name>
    </ligand>
</feature>
<evidence type="ECO:0000256" key="2">
    <source>
        <dbReference type="ARBA" id="ARBA00007422"/>
    </source>
</evidence>
<dbReference type="PANTHER" id="PTHR21139:SF42">
    <property type="entry name" value="TRIOSEPHOSPHATE ISOMERASE"/>
    <property type="match status" value="1"/>
</dbReference>
<dbReference type="InterPro" id="IPR022896">
    <property type="entry name" value="TrioseP_Isoase_bac/euk"/>
</dbReference>
<keyword evidence="3 7" id="KW-0312">Gluconeogenesis</keyword>
<dbReference type="PROSITE" id="PS51440">
    <property type="entry name" value="TIM_2"/>
    <property type="match status" value="1"/>
</dbReference>
<comment type="similarity">
    <text evidence="2 7 8">Belongs to the triosephosphate isomerase family.</text>
</comment>
<keyword evidence="5 7" id="KW-0324">Glycolysis</keyword>
<name>A0AAE5CD68_9BACT</name>
<dbReference type="CDD" id="cd00311">
    <property type="entry name" value="TIM"/>
    <property type="match status" value="1"/>
</dbReference>
<dbReference type="GO" id="GO:0046166">
    <property type="term" value="P:glyceraldehyde-3-phosphate biosynthetic process"/>
    <property type="evidence" value="ECO:0007669"/>
    <property type="project" value="TreeGrafter"/>
</dbReference>
<dbReference type="Gene3D" id="3.20.20.70">
    <property type="entry name" value="Aldolase class I"/>
    <property type="match status" value="1"/>
</dbReference>
<dbReference type="GO" id="GO:0019563">
    <property type="term" value="P:glycerol catabolic process"/>
    <property type="evidence" value="ECO:0007669"/>
    <property type="project" value="TreeGrafter"/>
</dbReference>
<feature type="active site" description="Electrophile" evidence="7">
    <location>
        <position position="98"/>
    </location>
</feature>
<dbReference type="EC" id="5.3.1.1" evidence="7 8"/>
<dbReference type="FunFam" id="3.20.20.70:FF:000016">
    <property type="entry name" value="Triosephosphate isomerase"/>
    <property type="match status" value="1"/>
</dbReference>
<dbReference type="Pfam" id="PF00121">
    <property type="entry name" value="TIM"/>
    <property type="match status" value="1"/>
</dbReference>
<dbReference type="AlphaFoldDB" id="A0AAE5CD68"/>
<evidence type="ECO:0000256" key="4">
    <source>
        <dbReference type="ARBA" id="ARBA00022490"/>
    </source>
</evidence>
<feature type="binding site" evidence="7">
    <location>
        <position position="176"/>
    </location>
    <ligand>
        <name>substrate</name>
    </ligand>
</feature>
<dbReference type="InterPro" id="IPR035990">
    <property type="entry name" value="TIM_sf"/>
</dbReference>
<dbReference type="GO" id="GO:0006094">
    <property type="term" value="P:gluconeogenesis"/>
    <property type="evidence" value="ECO:0007669"/>
    <property type="project" value="UniProtKB-UniRule"/>
</dbReference>
<comment type="function">
    <text evidence="7">Involved in the gluconeogenesis. Catalyzes stereospecifically the conversion of dihydroxyacetone phosphate (DHAP) to D-glyceraldehyde-3-phosphate (G3P).</text>
</comment>
<keyword evidence="6 7" id="KW-0413">Isomerase</keyword>
<dbReference type="GO" id="GO:0004807">
    <property type="term" value="F:triose-phosphate isomerase activity"/>
    <property type="evidence" value="ECO:0007669"/>
    <property type="project" value="UniProtKB-UniRule"/>
</dbReference>
<dbReference type="SUPFAM" id="SSF51351">
    <property type="entry name" value="Triosephosphate isomerase (TIM)"/>
    <property type="match status" value="1"/>
</dbReference>
<feature type="binding site" evidence="7">
    <location>
        <begin position="237"/>
        <end position="238"/>
    </location>
    <ligand>
        <name>substrate</name>
    </ligand>
</feature>
<dbReference type="HAMAP" id="MF_00147_B">
    <property type="entry name" value="TIM_B"/>
    <property type="match status" value="1"/>
</dbReference>
<dbReference type="GO" id="GO:0005829">
    <property type="term" value="C:cytosol"/>
    <property type="evidence" value="ECO:0007669"/>
    <property type="project" value="TreeGrafter"/>
</dbReference>
<reference evidence="9 10" key="1">
    <citation type="submission" date="2020-01" db="EMBL/GenBank/DDBJ databases">
        <title>Genomes assembled from Gulf of Kutch pelagic sediment metagenomes.</title>
        <authorList>
            <person name="Chandrashekar M."/>
            <person name="Mahajan M.S."/>
            <person name="Dave K.J."/>
            <person name="Vatsa P."/>
            <person name="Nathani N.M."/>
        </authorList>
    </citation>
    <scope>NUCLEOTIDE SEQUENCE [LARGE SCALE GENOMIC DNA]</scope>
    <source>
        <strain evidence="9">KS3-K002</strain>
    </source>
</reference>
<comment type="caution">
    <text evidence="9">The sequence shown here is derived from an EMBL/GenBank/DDBJ whole genome shotgun (WGS) entry which is preliminary data.</text>
</comment>
<dbReference type="InterPro" id="IPR000652">
    <property type="entry name" value="Triosephosphate_isomerase"/>
</dbReference>
<comment type="subunit">
    <text evidence="7 8">Homodimer.</text>
</comment>
<comment type="catalytic activity">
    <reaction evidence="7 8">
        <text>D-glyceraldehyde 3-phosphate = dihydroxyacetone phosphate</text>
        <dbReference type="Rhea" id="RHEA:18585"/>
        <dbReference type="ChEBI" id="CHEBI:57642"/>
        <dbReference type="ChEBI" id="CHEBI:59776"/>
        <dbReference type="EC" id="5.3.1.1"/>
    </reaction>
</comment>
<dbReference type="Proteomes" id="UP000702544">
    <property type="component" value="Unassembled WGS sequence"/>
</dbReference>